<keyword evidence="2" id="KW-1185">Reference proteome</keyword>
<organism evidence="1 2">
    <name type="scientific">Artomyces pyxidatus</name>
    <dbReference type="NCBI Taxonomy" id="48021"/>
    <lineage>
        <taxon>Eukaryota</taxon>
        <taxon>Fungi</taxon>
        <taxon>Dikarya</taxon>
        <taxon>Basidiomycota</taxon>
        <taxon>Agaricomycotina</taxon>
        <taxon>Agaricomycetes</taxon>
        <taxon>Russulales</taxon>
        <taxon>Auriscalpiaceae</taxon>
        <taxon>Artomyces</taxon>
    </lineage>
</organism>
<evidence type="ECO:0000313" key="1">
    <source>
        <dbReference type="EMBL" id="KAI0054753.1"/>
    </source>
</evidence>
<evidence type="ECO:0000313" key="2">
    <source>
        <dbReference type="Proteomes" id="UP000814140"/>
    </source>
</evidence>
<reference evidence="1" key="2">
    <citation type="journal article" date="2022" name="New Phytol.">
        <title>Evolutionary transition to the ectomycorrhizal habit in the genomes of a hyperdiverse lineage of mushroom-forming fungi.</title>
        <authorList>
            <person name="Looney B."/>
            <person name="Miyauchi S."/>
            <person name="Morin E."/>
            <person name="Drula E."/>
            <person name="Courty P.E."/>
            <person name="Kohler A."/>
            <person name="Kuo A."/>
            <person name="LaButti K."/>
            <person name="Pangilinan J."/>
            <person name="Lipzen A."/>
            <person name="Riley R."/>
            <person name="Andreopoulos W."/>
            <person name="He G."/>
            <person name="Johnson J."/>
            <person name="Nolan M."/>
            <person name="Tritt A."/>
            <person name="Barry K.W."/>
            <person name="Grigoriev I.V."/>
            <person name="Nagy L.G."/>
            <person name="Hibbett D."/>
            <person name="Henrissat B."/>
            <person name="Matheny P.B."/>
            <person name="Labbe J."/>
            <person name="Martin F.M."/>
        </authorList>
    </citation>
    <scope>NUCLEOTIDE SEQUENCE</scope>
    <source>
        <strain evidence="1">HHB10654</strain>
    </source>
</reference>
<accession>A0ACB8SEU6</accession>
<gene>
    <name evidence="1" type="ORF">BV25DRAFT_1922408</name>
</gene>
<reference evidence="1" key="1">
    <citation type="submission" date="2021-03" db="EMBL/GenBank/DDBJ databases">
        <authorList>
            <consortium name="DOE Joint Genome Institute"/>
            <person name="Ahrendt S."/>
            <person name="Looney B.P."/>
            <person name="Miyauchi S."/>
            <person name="Morin E."/>
            <person name="Drula E."/>
            <person name="Courty P.E."/>
            <person name="Chicoki N."/>
            <person name="Fauchery L."/>
            <person name="Kohler A."/>
            <person name="Kuo A."/>
            <person name="Labutti K."/>
            <person name="Pangilinan J."/>
            <person name="Lipzen A."/>
            <person name="Riley R."/>
            <person name="Andreopoulos W."/>
            <person name="He G."/>
            <person name="Johnson J."/>
            <person name="Barry K.W."/>
            <person name="Grigoriev I.V."/>
            <person name="Nagy L."/>
            <person name="Hibbett D."/>
            <person name="Henrissat B."/>
            <person name="Matheny P.B."/>
            <person name="Labbe J."/>
            <person name="Martin F."/>
        </authorList>
    </citation>
    <scope>NUCLEOTIDE SEQUENCE</scope>
    <source>
        <strain evidence="1">HHB10654</strain>
    </source>
</reference>
<protein>
    <submittedName>
        <fullName evidence="1">Uncharacterized protein</fullName>
    </submittedName>
</protein>
<dbReference type="Proteomes" id="UP000814140">
    <property type="component" value="Unassembled WGS sequence"/>
</dbReference>
<dbReference type="EMBL" id="MU277352">
    <property type="protein sequence ID" value="KAI0054753.1"/>
    <property type="molecule type" value="Genomic_DNA"/>
</dbReference>
<sequence length="266" mass="30693">MLYDHIGNPIPPYELINPYRDLEMAVAELGLQSKVRTLSEWDDREAGILSILKLAQALGIHDGVSLTDVTEGVVDASTPSPFEWRGNTITDGRVNQHLHYIDQDTPLRIWMVGVLDEADLQNFCFYPGSVYTTMRPLFQDSWLSANAVLSHFTTEDDKRFFDWYERNDSIRAWDNTTDGLYRMAYNDRDELSVLRRTLFPIDRLFDGQFVDNPLESHTFFSDHHFHDGDLVLQECLLTRSLRPPETTASASLQLRYVYRLFPGVLP</sequence>
<proteinExistence type="predicted"/>
<name>A0ACB8SEU6_9AGAM</name>
<comment type="caution">
    <text evidence="1">The sequence shown here is derived from an EMBL/GenBank/DDBJ whole genome shotgun (WGS) entry which is preliminary data.</text>
</comment>